<feature type="domain" description="RING-type" evidence="12">
    <location>
        <begin position="248"/>
        <end position="300"/>
    </location>
</feature>
<protein>
    <submittedName>
        <fullName evidence="14">CRE-TAG-182 protein</fullName>
    </submittedName>
</protein>
<dbReference type="InterPro" id="IPR034078">
    <property type="entry name" value="NFX1_fam"/>
</dbReference>
<dbReference type="PANTHER" id="PTHR12360">
    <property type="entry name" value="NUCLEAR TRANSCRIPTION FACTOR, X-BOX BINDING 1 NFX1"/>
    <property type="match status" value="1"/>
</dbReference>
<dbReference type="GeneID" id="9811432"/>
<feature type="compositionally biased region" description="Low complexity" evidence="11">
    <location>
        <begin position="156"/>
        <end position="185"/>
    </location>
</feature>
<dbReference type="InterPro" id="IPR001841">
    <property type="entry name" value="Znf_RING"/>
</dbReference>
<dbReference type="InParanoid" id="E3LWW8"/>
<dbReference type="SMART" id="SM00393">
    <property type="entry name" value="R3H"/>
    <property type="match status" value="1"/>
</dbReference>
<feature type="compositionally biased region" description="Polar residues" evidence="11">
    <location>
        <begin position="77"/>
        <end position="101"/>
    </location>
</feature>
<dbReference type="GO" id="GO:0000981">
    <property type="term" value="F:DNA-binding transcription factor activity, RNA polymerase II-specific"/>
    <property type="evidence" value="ECO:0007669"/>
    <property type="project" value="TreeGrafter"/>
</dbReference>
<evidence type="ECO:0000256" key="11">
    <source>
        <dbReference type="SAM" id="MobiDB-lite"/>
    </source>
</evidence>
<keyword evidence="3" id="KW-0479">Metal-binding</keyword>
<feature type="region of interest" description="Disordered" evidence="11">
    <location>
        <begin position="1091"/>
        <end position="1129"/>
    </location>
</feature>
<evidence type="ECO:0000259" key="13">
    <source>
        <dbReference type="PROSITE" id="PS51061"/>
    </source>
</evidence>
<dbReference type="PROSITE" id="PS51061">
    <property type="entry name" value="R3H"/>
    <property type="match status" value="1"/>
</dbReference>
<dbReference type="SMART" id="SM00438">
    <property type="entry name" value="ZnF_NFX"/>
    <property type="match status" value="9"/>
</dbReference>
<keyword evidence="6" id="KW-0862">Zinc</keyword>
<dbReference type="SUPFAM" id="SSF57850">
    <property type="entry name" value="RING/U-box"/>
    <property type="match status" value="1"/>
</dbReference>
<feature type="domain" description="R3H" evidence="13">
    <location>
        <begin position="877"/>
        <end position="947"/>
    </location>
</feature>
<keyword evidence="4" id="KW-0677">Repeat</keyword>
<feature type="compositionally biased region" description="Low complexity" evidence="11">
    <location>
        <begin position="120"/>
        <end position="129"/>
    </location>
</feature>
<dbReference type="PROSITE" id="PS50089">
    <property type="entry name" value="ZF_RING_2"/>
    <property type="match status" value="1"/>
</dbReference>
<dbReference type="InterPro" id="IPR036867">
    <property type="entry name" value="R3H_dom_sf"/>
</dbReference>
<dbReference type="CTD" id="9811432"/>
<feature type="region of interest" description="Disordered" evidence="11">
    <location>
        <begin position="1"/>
        <end position="227"/>
    </location>
</feature>
<evidence type="ECO:0000256" key="3">
    <source>
        <dbReference type="ARBA" id="ARBA00022723"/>
    </source>
</evidence>
<feature type="compositionally biased region" description="Acidic residues" evidence="11">
    <location>
        <begin position="1100"/>
        <end position="1109"/>
    </location>
</feature>
<dbReference type="Pfam" id="PF01424">
    <property type="entry name" value="R3H"/>
    <property type="match status" value="1"/>
</dbReference>
<keyword evidence="8" id="KW-0804">Transcription</keyword>
<evidence type="ECO:0000256" key="2">
    <source>
        <dbReference type="ARBA" id="ARBA00007269"/>
    </source>
</evidence>
<accession>E3LWW8</accession>
<evidence type="ECO:0000313" key="14">
    <source>
        <dbReference type="EMBL" id="EFO83592.1"/>
    </source>
</evidence>
<dbReference type="HOGENOM" id="CLU_005714_0_0_1"/>
<dbReference type="Pfam" id="PF01422">
    <property type="entry name" value="zf-NF-X1"/>
    <property type="match status" value="7"/>
</dbReference>
<dbReference type="GO" id="GO:0000122">
    <property type="term" value="P:negative regulation of transcription by RNA polymerase II"/>
    <property type="evidence" value="ECO:0007669"/>
    <property type="project" value="TreeGrafter"/>
</dbReference>
<comment type="subcellular location">
    <subcellularLocation>
        <location evidence="1">Nucleus</location>
    </subcellularLocation>
</comment>
<dbReference type="AlphaFoldDB" id="E3LWW8"/>
<evidence type="ECO:0000256" key="8">
    <source>
        <dbReference type="ARBA" id="ARBA00023163"/>
    </source>
</evidence>
<name>E3LWW8_CAERE</name>
<feature type="compositionally biased region" description="Low complexity" evidence="11">
    <location>
        <begin position="1"/>
        <end position="20"/>
    </location>
</feature>
<evidence type="ECO:0000256" key="7">
    <source>
        <dbReference type="ARBA" id="ARBA00023015"/>
    </source>
</evidence>
<feature type="region of interest" description="Disordered" evidence="11">
    <location>
        <begin position="1033"/>
        <end position="1072"/>
    </location>
</feature>
<feature type="compositionally biased region" description="Basic and acidic residues" evidence="11">
    <location>
        <begin position="1119"/>
        <end position="1129"/>
    </location>
</feature>
<dbReference type="OrthoDB" id="6512771at2759"/>
<dbReference type="GO" id="GO:0005634">
    <property type="term" value="C:nucleus"/>
    <property type="evidence" value="ECO:0007669"/>
    <property type="project" value="UniProtKB-SubCell"/>
</dbReference>
<feature type="region of interest" description="Disordered" evidence="11">
    <location>
        <begin position="798"/>
        <end position="819"/>
    </location>
</feature>
<dbReference type="OMA" id="CPHPCDS"/>
<evidence type="ECO:0000256" key="4">
    <source>
        <dbReference type="ARBA" id="ARBA00022737"/>
    </source>
</evidence>
<keyword evidence="9" id="KW-0539">Nucleus</keyword>
<dbReference type="RefSeq" id="XP_003111731.2">
    <property type="nucleotide sequence ID" value="XM_003111683.2"/>
</dbReference>
<evidence type="ECO:0000256" key="1">
    <source>
        <dbReference type="ARBA" id="ARBA00004123"/>
    </source>
</evidence>
<keyword evidence="5 10" id="KW-0863">Zinc-finger</keyword>
<dbReference type="InterPro" id="IPR001374">
    <property type="entry name" value="R3H_dom"/>
</dbReference>
<dbReference type="GO" id="GO:0000977">
    <property type="term" value="F:RNA polymerase II transcription regulatory region sequence-specific DNA binding"/>
    <property type="evidence" value="ECO:0007669"/>
    <property type="project" value="TreeGrafter"/>
</dbReference>
<feature type="compositionally biased region" description="Basic and acidic residues" evidence="11">
    <location>
        <begin position="144"/>
        <end position="155"/>
    </location>
</feature>
<dbReference type="eggNOG" id="KOG1952">
    <property type="taxonomic scope" value="Eukaryota"/>
</dbReference>
<dbReference type="GO" id="GO:0008270">
    <property type="term" value="F:zinc ion binding"/>
    <property type="evidence" value="ECO:0007669"/>
    <property type="project" value="UniProtKB-KW"/>
</dbReference>
<keyword evidence="15" id="KW-1185">Reference proteome</keyword>
<evidence type="ECO:0000259" key="12">
    <source>
        <dbReference type="PROSITE" id="PS50089"/>
    </source>
</evidence>
<organism evidence="15">
    <name type="scientific">Caenorhabditis remanei</name>
    <name type="common">Caenorhabditis vulgaris</name>
    <dbReference type="NCBI Taxonomy" id="31234"/>
    <lineage>
        <taxon>Eukaryota</taxon>
        <taxon>Metazoa</taxon>
        <taxon>Ecdysozoa</taxon>
        <taxon>Nematoda</taxon>
        <taxon>Chromadorea</taxon>
        <taxon>Rhabditida</taxon>
        <taxon>Rhabditina</taxon>
        <taxon>Rhabditomorpha</taxon>
        <taxon>Rhabditoidea</taxon>
        <taxon>Rhabditidae</taxon>
        <taxon>Peloderinae</taxon>
        <taxon>Caenorhabditis</taxon>
    </lineage>
</organism>
<reference evidence="14" key="1">
    <citation type="submission" date="2007-07" db="EMBL/GenBank/DDBJ databases">
        <title>PCAP assembly of the Caenorhabditis remanei genome.</title>
        <authorList>
            <consortium name="The Caenorhabditis remanei Sequencing Consortium"/>
            <person name="Wilson R.K."/>
        </authorList>
    </citation>
    <scope>NUCLEOTIDE SEQUENCE [LARGE SCALE GENOMIC DNA]</scope>
    <source>
        <strain evidence="14">PB4641</strain>
    </source>
</reference>
<evidence type="ECO:0000256" key="6">
    <source>
        <dbReference type="ARBA" id="ARBA00022833"/>
    </source>
</evidence>
<evidence type="ECO:0000256" key="10">
    <source>
        <dbReference type="PROSITE-ProRule" id="PRU00175"/>
    </source>
</evidence>
<dbReference type="Proteomes" id="UP000008281">
    <property type="component" value="Unassembled WGS sequence"/>
</dbReference>
<gene>
    <name evidence="14" type="primary">Cre-tag-182</name>
    <name evidence="14" type="ORF">CRE_02955</name>
</gene>
<evidence type="ECO:0000256" key="9">
    <source>
        <dbReference type="ARBA" id="ARBA00023242"/>
    </source>
</evidence>
<dbReference type="FunCoup" id="E3LWW8">
    <property type="interactions" value="3661"/>
</dbReference>
<dbReference type="STRING" id="31234.E3LWW8"/>
<feature type="compositionally biased region" description="Basic and acidic residues" evidence="11">
    <location>
        <begin position="211"/>
        <end position="227"/>
    </location>
</feature>
<dbReference type="PANTHER" id="PTHR12360:SF12">
    <property type="entry name" value="TRANSCRIPTIONAL REPRESSOR NF-X1"/>
    <property type="match status" value="1"/>
</dbReference>
<keyword evidence="7" id="KW-0805">Transcription regulation</keyword>
<dbReference type="KEGG" id="crq:GCK72_010728"/>
<proteinExistence type="inferred from homology"/>
<dbReference type="CDD" id="cd06008">
    <property type="entry name" value="NF-X1-zinc-finger"/>
    <property type="match status" value="6"/>
</dbReference>
<dbReference type="EMBL" id="DS268417">
    <property type="protein sequence ID" value="EFO83592.1"/>
    <property type="molecule type" value="Genomic_DNA"/>
</dbReference>
<feature type="compositionally biased region" description="Polar residues" evidence="11">
    <location>
        <begin position="1043"/>
        <end position="1054"/>
    </location>
</feature>
<dbReference type="InterPro" id="IPR000967">
    <property type="entry name" value="Znf_NFX1"/>
</dbReference>
<dbReference type="SUPFAM" id="SSF82708">
    <property type="entry name" value="R3H domain"/>
    <property type="match status" value="1"/>
</dbReference>
<sequence>MADTIGTSSNITTTSSSSRPRSNRGRGGRSRQAPRQDGVNSAENQDAAPSMNPRGGHQGFNKNRRTRVQKDGPSGNRAETQISHTFNPNAATFNPSQSNTFNPNIPPPLLPSNSVDVPPNQNIRQQNQNSRRRDGQQNNNPNSRRRDGQQNDQRRQTGNQEPREQQQNPMRQQNRNQQNPQQNRNLNAGPSGQHQENRRNQGGFKRSQGARRREQREEPLTEEETKMLADKPLRERLVYLLENNKYECAICYTRITTRQGVWSCKTCYHIFHISTGCITDWAKSSRDKEGANTWRCPTCQTENETMPYNYHCFCGRMRNPNFRVGEIPHSCGEICGGARKYGCPHPCNELCHPGPCVECKLHVTKSCNCGKTKKSVRCGSGQNVMCDIVCGKSLSCGQHTCEKICHSGECGDCTVFLEQDCFCGKLPKEVLCNPAAGEKYSCGSECDGMFVCGVHRCTKKCHDKECGECETGVHKIRTCPCGRNTLQSLGIIRTKCTDAVPTCNSICDKWLTCGTPGKNHKCREKCHDGPCPPCSLNTSVICRCGTSKGVIPCDEYLEIMKTTGEYLCTKRCRKKKSCGMHKCQEVCCIQDEHYCLQMCNKRLSCGIHTCENVCHAGQCRPCLQASFDEQFCHCGTTVRMPPIPCGARLPVCSQPCARPHICDHPVTHKCHGEQNCPPCTHLTDKTCYGGHTVRKNIPCHIESVSCGIVCQKPLKCRVHICQRSCHGDECEKEGEKCTKKCETIRELCEHPCALPCHESSPCEPSCCKANVRVTCECGRIKKEAPCCEVDKMIQTKIEKEESDKADSGDEDKPGKLKRSSSFSQLNCMKCDDECKKLERNRKVAEALEVDTDEYGMNKLAPTISFPCYLKEMVRTNLEFVKNVEKVFIDLVIKILSGEAYHDVFRSHLPPMSIEKRRFVHEYANFFNITSESVDSPPKRSIVLTAVRGKSHQPLILISDLVNFKGALKTPGPAVIRKDLLDQAMSKKEESEGLMKPLRCTEKMVIRREARPMKEIVAPIPLKQQNQFALLGSDVDSDDEESTKNVPTTSATGTSPPKDWWNDDQDSGWQRVQQKEIIVEVERDMTEEEIKAAKILNEGPTWEDQDDEESANATSSETIQLEKEPVQPIE</sequence>
<feature type="compositionally biased region" description="Basic and acidic residues" evidence="11">
    <location>
        <begin position="798"/>
        <end position="814"/>
    </location>
</feature>
<evidence type="ECO:0000313" key="15">
    <source>
        <dbReference type="Proteomes" id="UP000008281"/>
    </source>
</evidence>
<comment type="similarity">
    <text evidence="2">Belongs to the NFX1 family.</text>
</comment>
<evidence type="ECO:0000256" key="5">
    <source>
        <dbReference type="ARBA" id="ARBA00022771"/>
    </source>
</evidence>